<dbReference type="AlphaFoldDB" id="A0A9X4AD63"/>
<protein>
    <submittedName>
        <fullName evidence="1">Uncharacterized protein</fullName>
    </submittedName>
</protein>
<reference evidence="1" key="1">
    <citation type="journal article" date="2022" name="Microorganisms">
        <title>Antibiotic Susceptibility, Resistance Gene Determinants and Corresponding Genomic Regions in Lactobacillus amylovorus Isolates Derived from Wild Boars and Domestic Pigs.</title>
        <authorList>
            <person name="Moravkova M."/>
            <person name="Kostovova I."/>
            <person name="Kavanova K."/>
            <person name="Pechar R."/>
            <person name="Stanek S."/>
            <person name="Brychta A."/>
            <person name="Zeman M."/>
            <person name="Kubasova T."/>
        </authorList>
    </citation>
    <scope>NUCLEOTIDE SEQUENCE</scope>
    <source>
        <strain evidence="1">M356A</strain>
    </source>
</reference>
<evidence type="ECO:0000313" key="2">
    <source>
        <dbReference type="Proteomes" id="UP001143700"/>
    </source>
</evidence>
<gene>
    <name evidence="1" type="ORF">ODV15_09630</name>
</gene>
<reference evidence="1" key="2">
    <citation type="submission" date="2022-10" db="EMBL/GenBank/DDBJ databases">
        <authorList>
            <person name="Kostovova I."/>
            <person name="Moravkova M."/>
            <person name="Pechar R."/>
        </authorList>
    </citation>
    <scope>NUCLEOTIDE SEQUENCE</scope>
    <source>
        <strain evidence="1">M356A</strain>
    </source>
</reference>
<proteinExistence type="predicted"/>
<sequence length="222" mass="25351">MIKTYLVVTTRDMPTASLELVSDGKRPIFIKEFNSVSEARKYDEKVTQEIPGGLGFLIDDFLLSDAPSLASYNVVDSYRDVISYEMELFKKAIKSKEEKVGEVDLHNHELKPGDIIYASNSKININDALNNSNVDSFILYQKNGQKGYFLGTEGFSTMIQKLKDRESGISEEESVRNIIANYKYDADTISEVIDILSRNYKYVVYSFRKSEEDNNETDRKTN</sequence>
<dbReference type="RefSeq" id="WP_271870730.1">
    <property type="nucleotide sequence ID" value="NZ_JAOTGU010000019.1"/>
</dbReference>
<accession>A0A9X4AD63</accession>
<dbReference type="Proteomes" id="UP001143700">
    <property type="component" value="Unassembled WGS sequence"/>
</dbReference>
<comment type="caution">
    <text evidence="1">The sequence shown here is derived from an EMBL/GenBank/DDBJ whole genome shotgun (WGS) entry which is preliminary data.</text>
</comment>
<name>A0A9X4AD63_LACAM</name>
<dbReference type="EMBL" id="JAOTGU010000019">
    <property type="protein sequence ID" value="MDB6262800.1"/>
    <property type="molecule type" value="Genomic_DNA"/>
</dbReference>
<organism evidence="1 2">
    <name type="scientific">Lactobacillus amylovorus</name>
    <dbReference type="NCBI Taxonomy" id="1604"/>
    <lineage>
        <taxon>Bacteria</taxon>
        <taxon>Bacillati</taxon>
        <taxon>Bacillota</taxon>
        <taxon>Bacilli</taxon>
        <taxon>Lactobacillales</taxon>
        <taxon>Lactobacillaceae</taxon>
        <taxon>Lactobacillus</taxon>
    </lineage>
</organism>
<evidence type="ECO:0000313" key="1">
    <source>
        <dbReference type="EMBL" id="MDB6262800.1"/>
    </source>
</evidence>